<evidence type="ECO:0000313" key="1">
    <source>
        <dbReference type="EMBL" id="GFD02180.1"/>
    </source>
</evidence>
<dbReference type="EMBL" id="BKCJ011196253">
    <property type="protein sequence ID" value="GFD02180.1"/>
    <property type="molecule type" value="Genomic_DNA"/>
</dbReference>
<protein>
    <submittedName>
        <fullName evidence="1">Uncharacterized protein</fullName>
    </submittedName>
</protein>
<dbReference type="AlphaFoldDB" id="A0A699SX98"/>
<proteinExistence type="predicted"/>
<organism evidence="1">
    <name type="scientific">Tanacetum cinerariifolium</name>
    <name type="common">Dalmatian daisy</name>
    <name type="synonym">Chrysanthemum cinerariifolium</name>
    <dbReference type="NCBI Taxonomy" id="118510"/>
    <lineage>
        <taxon>Eukaryota</taxon>
        <taxon>Viridiplantae</taxon>
        <taxon>Streptophyta</taxon>
        <taxon>Embryophyta</taxon>
        <taxon>Tracheophyta</taxon>
        <taxon>Spermatophyta</taxon>
        <taxon>Magnoliopsida</taxon>
        <taxon>eudicotyledons</taxon>
        <taxon>Gunneridae</taxon>
        <taxon>Pentapetalae</taxon>
        <taxon>asterids</taxon>
        <taxon>campanulids</taxon>
        <taxon>Asterales</taxon>
        <taxon>Asteraceae</taxon>
        <taxon>Asteroideae</taxon>
        <taxon>Anthemideae</taxon>
        <taxon>Anthemidinae</taxon>
        <taxon>Tanacetum</taxon>
    </lineage>
</organism>
<accession>A0A699SX98</accession>
<feature type="non-terminal residue" evidence="1">
    <location>
        <position position="49"/>
    </location>
</feature>
<sequence>MATTIEQQTALDESLVPSMQRLRIGRSNFRLPSDIQSKEATLQFVYDVL</sequence>
<gene>
    <name evidence="1" type="ORF">Tci_874149</name>
</gene>
<name>A0A699SX98_TANCI</name>
<comment type="caution">
    <text evidence="1">The sequence shown here is derived from an EMBL/GenBank/DDBJ whole genome shotgun (WGS) entry which is preliminary data.</text>
</comment>
<reference evidence="1" key="1">
    <citation type="journal article" date="2019" name="Sci. Rep.">
        <title>Draft genome of Tanacetum cinerariifolium, the natural source of mosquito coil.</title>
        <authorList>
            <person name="Yamashiro T."/>
            <person name="Shiraishi A."/>
            <person name="Satake H."/>
            <person name="Nakayama K."/>
        </authorList>
    </citation>
    <scope>NUCLEOTIDE SEQUENCE</scope>
</reference>